<protein>
    <recommendedName>
        <fullName evidence="2">GST N-terminal domain-containing protein</fullName>
    </recommendedName>
</protein>
<gene>
    <name evidence="3" type="ORF">VHEMI06950</name>
</gene>
<dbReference type="Gene3D" id="3.40.30.10">
    <property type="entry name" value="Glutaredoxin"/>
    <property type="match status" value="1"/>
</dbReference>
<dbReference type="SUPFAM" id="SSF47616">
    <property type="entry name" value="GST C-terminal domain-like"/>
    <property type="match status" value="1"/>
</dbReference>
<sequence>MTSNATNAQDASRSRDANYILHFSPFSLYSLMIRFSLVIGRRLSPESAPNVRIKLVNLIKGENFSEEYLTQVNSRGQVPALTSPEFATPLAESRDIATWLCERQPGLVPDNHRDVIMDLLNKFYSYHCKALSIPPNGLPNKAAAMLENPNLTATHRRALEIKSQFHNTLHTRTVEPENIQLVEANTKSFMQDLTTLLQAQSRGDSVWIFGEQPTILDAYATVFILRLGELKRDDLTTAETRAYAAQVKGTSEWDDTTHGRPTLWNESLGPVESFDPL</sequence>
<dbReference type="InterPro" id="IPR004045">
    <property type="entry name" value="Glutathione_S-Trfase_N"/>
</dbReference>
<dbReference type="SUPFAM" id="SSF52833">
    <property type="entry name" value="Thioredoxin-like"/>
    <property type="match status" value="1"/>
</dbReference>
<dbReference type="OrthoDB" id="412788at2759"/>
<dbReference type="EMBL" id="CDHN01000003">
    <property type="protein sequence ID" value="CEJ91223.1"/>
    <property type="molecule type" value="Genomic_DNA"/>
</dbReference>
<keyword evidence="4" id="KW-1185">Reference proteome</keyword>
<evidence type="ECO:0000313" key="4">
    <source>
        <dbReference type="Proteomes" id="UP000039046"/>
    </source>
</evidence>
<dbReference type="InterPro" id="IPR036249">
    <property type="entry name" value="Thioredoxin-like_sf"/>
</dbReference>
<feature type="domain" description="GST N-terminal" evidence="2">
    <location>
        <begin position="50"/>
        <end position="106"/>
    </location>
</feature>
<proteinExistence type="predicted"/>
<evidence type="ECO:0000256" key="1">
    <source>
        <dbReference type="SAM" id="MobiDB-lite"/>
    </source>
</evidence>
<accession>A0A0A1TKS2</accession>
<dbReference type="Pfam" id="PF13417">
    <property type="entry name" value="GST_N_3"/>
    <property type="match status" value="1"/>
</dbReference>
<dbReference type="AlphaFoldDB" id="A0A0A1TKS2"/>
<feature type="region of interest" description="Disordered" evidence="1">
    <location>
        <begin position="249"/>
        <end position="277"/>
    </location>
</feature>
<name>A0A0A1TKS2_9HYPO</name>
<dbReference type="Proteomes" id="UP000039046">
    <property type="component" value="Unassembled WGS sequence"/>
</dbReference>
<organism evidence="3 4">
    <name type="scientific">[Torrubiella] hemipterigena</name>
    <dbReference type="NCBI Taxonomy" id="1531966"/>
    <lineage>
        <taxon>Eukaryota</taxon>
        <taxon>Fungi</taxon>
        <taxon>Dikarya</taxon>
        <taxon>Ascomycota</taxon>
        <taxon>Pezizomycotina</taxon>
        <taxon>Sordariomycetes</taxon>
        <taxon>Hypocreomycetidae</taxon>
        <taxon>Hypocreales</taxon>
        <taxon>Clavicipitaceae</taxon>
        <taxon>Clavicipitaceae incertae sedis</taxon>
        <taxon>'Torrubiella' clade</taxon>
    </lineage>
</organism>
<reference evidence="3 4" key="1">
    <citation type="journal article" date="2015" name="Genome Announc.">
        <title>Draft Genome Sequence and Gene Annotation of the Entomopathogenic Fungus Verticillium hemipterigenum.</title>
        <authorList>
            <person name="Horn F."/>
            <person name="Habel A."/>
            <person name="Scharf D.H."/>
            <person name="Dworschak J."/>
            <person name="Brakhage A.A."/>
            <person name="Guthke R."/>
            <person name="Hertweck C."/>
            <person name="Linde J."/>
        </authorList>
    </citation>
    <scope>NUCLEOTIDE SEQUENCE [LARGE SCALE GENOMIC DNA]</scope>
</reference>
<evidence type="ECO:0000259" key="2">
    <source>
        <dbReference type="Pfam" id="PF13417"/>
    </source>
</evidence>
<dbReference type="HOGENOM" id="CLU_088985_0_0_1"/>
<dbReference type="InterPro" id="IPR036282">
    <property type="entry name" value="Glutathione-S-Trfase_C_sf"/>
</dbReference>
<evidence type="ECO:0000313" key="3">
    <source>
        <dbReference type="EMBL" id="CEJ91223.1"/>
    </source>
</evidence>